<sequence>MANLHALDNHRQNFTKKHFCPLIRNKNYKIPIKKLDWDICKEQKSQIIEFFINVQSAYNVHFENTCNRDKIFINYKDKQKNFGSIQKPIKKKPYQLNNQSFRMKYFVRKYSCKISKKIFVK</sequence>
<accession>A0A3M7S4L0</accession>
<keyword evidence="2" id="KW-1185">Reference proteome</keyword>
<feature type="non-terminal residue" evidence="1">
    <location>
        <position position="121"/>
    </location>
</feature>
<evidence type="ECO:0000313" key="1">
    <source>
        <dbReference type="EMBL" id="RNA30702.1"/>
    </source>
</evidence>
<name>A0A3M7S4L0_BRAPC</name>
<protein>
    <submittedName>
        <fullName evidence="1">Uncharacterized protein</fullName>
    </submittedName>
</protein>
<dbReference type="EMBL" id="REGN01002053">
    <property type="protein sequence ID" value="RNA30702.1"/>
    <property type="molecule type" value="Genomic_DNA"/>
</dbReference>
<comment type="caution">
    <text evidence="1">The sequence shown here is derived from an EMBL/GenBank/DDBJ whole genome shotgun (WGS) entry which is preliminary data.</text>
</comment>
<evidence type="ECO:0000313" key="2">
    <source>
        <dbReference type="Proteomes" id="UP000276133"/>
    </source>
</evidence>
<gene>
    <name evidence="1" type="ORF">BpHYR1_043416</name>
</gene>
<reference evidence="1 2" key="1">
    <citation type="journal article" date="2018" name="Sci. Rep.">
        <title>Genomic signatures of local adaptation to the degree of environmental predictability in rotifers.</title>
        <authorList>
            <person name="Franch-Gras L."/>
            <person name="Hahn C."/>
            <person name="Garcia-Roger E.M."/>
            <person name="Carmona M.J."/>
            <person name="Serra M."/>
            <person name="Gomez A."/>
        </authorList>
    </citation>
    <scope>NUCLEOTIDE SEQUENCE [LARGE SCALE GENOMIC DNA]</scope>
    <source>
        <strain evidence="1">HYR1</strain>
    </source>
</reference>
<organism evidence="1 2">
    <name type="scientific">Brachionus plicatilis</name>
    <name type="common">Marine rotifer</name>
    <name type="synonym">Brachionus muelleri</name>
    <dbReference type="NCBI Taxonomy" id="10195"/>
    <lineage>
        <taxon>Eukaryota</taxon>
        <taxon>Metazoa</taxon>
        <taxon>Spiralia</taxon>
        <taxon>Gnathifera</taxon>
        <taxon>Rotifera</taxon>
        <taxon>Eurotatoria</taxon>
        <taxon>Monogononta</taxon>
        <taxon>Pseudotrocha</taxon>
        <taxon>Ploima</taxon>
        <taxon>Brachionidae</taxon>
        <taxon>Brachionus</taxon>
    </lineage>
</organism>
<dbReference type="Proteomes" id="UP000276133">
    <property type="component" value="Unassembled WGS sequence"/>
</dbReference>
<dbReference type="AlphaFoldDB" id="A0A3M7S4L0"/>
<proteinExistence type="predicted"/>